<organism evidence="10 11">
    <name type="scientific">Mycena maculata</name>
    <dbReference type="NCBI Taxonomy" id="230809"/>
    <lineage>
        <taxon>Eukaryota</taxon>
        <taxon>Fungi</taxon>
        <taxon>Dikarya</taxon>
        <taxon>Basidiomycota</taxon>
        <taxon>Agaricomycotina</taxon>
        <taxon>Agaricomycetes</taxon>
        <taxon>Agaricomycetidae</taxon>
        <taxon>Agaricales</taxon>
        <taxon>Marasmiineae</taxon>
        <taxon>Mycenaceae</taxon>
        <taxon>Mycena</taxon>
    </lineage>
</organism>
<evidence type="ECO:0000256" key="9">
    <source>
        <dbReference type="SAM" id="Phobius"/>
    </source>
</evidence>
<comment type="pathway">
    <text evidence="2">Secondary metabolite biosynthesis.</text>
</comment>
<dbReference type="EMBL" id="JARJLG010000116">
    <property type="protein sequence ID" value="KAJ7742656.1"/>
    <property type="molecule type" value="Genomic_DNA"/>
</dbReference>
<dbReference type="InterPro" id="IPR001128">
    <property type="entry name" value="Cyt_P450"/>
</dbReference>
<evidence type="ECO:0000313" key="11">
    <source>
        <dbReference type="Proteomes" id="UP001215280"/>
    </source>
</evidence>
<dbReference type="InterPro" id="IPR050364">
    <property type="entry name" value="Cytochrome_P450_fung"/>
</dbReference>
<protein>
    <submittedName>
        <fullName evidence="10">Cytochrome P450</fullName>
    </submittedName>
</protein>
<accession>A0AAD7N2H9</accession>
<evidence type="ECO:0000256" key="1">
    <source>
        <dbReference type="ARBA" id="ARBA00001971"/>
    </source>
</evidence>
<comment type="similarity">
    <text evidence="3">Belongs to the cytochrome P450 family.</text>
</comment>
<reference evidence="10" key="1">
    <citation type="submission" date="2023-03" db="EMBL/GenBank/DDBJ databases">
        <title>Massive genome expansion in bonnet fungi (Mycena s.s.) driven by repeated elements and novel gene families across ecological guilds.</title>
        <authorList>
            <consortium name="Lawrence Berkeley National Laboratory"/>
            <person name="Harder C.B."/>
            <person name="Miyauchi S."/>
            <person name="Viragh M."/>
            <person name="Kuo A."/>
            <person name="Thoen E."/>
            <person name="Andreopoulos B."/>
            <person name="Lu D."/>
            <person name="Skrede I."/>
            <person name="Drula E."/>
            <person name="Henrissat B."/>
            <person name="Morin E."/>
            <person name="Kohler A."/>
            <person name="Barry K."/>
            <person name="LaButti K."/>
            <person name="Morin E."/>
            <person name="Salamov A."/>
            <person name="Lipzen A."/>
            <person name="Mereny Z."/>
            <person name="Hegedus B."/>
            <person name="Baldrian P."/>
            <person name="Stursova M."/>
            <person name="Weitz H."/>
            <person name="Taylor A."/>
            <person name="Grigoriev I.V."/>
            <person name="Nagy L.G."/>
            <person name="Martin F."/>
            <person name="Kauserud H."/>
        </authorList>
    </citation>
    <scope>NUCLEOTIDE SEQUENCE</scope>
    <source>
        <strain evidence="10">CBHHK188m</strain>
    </source>
</reference>
<keyword evidence="5" id="KW-0479">Metal-binding</keyword>
<gene>
    <name evidence="10" type="ORF">DFH07DRAFT_964369</name>
</gene>
<evidence type="ECO:0000256" key="3">
    <source>
        <dbReference type="ARBA" id="ARBA00010617"/>
    </source>
</evidence>
<dbReference type="InterPro" id="IPR002401">
    <property type="entry name" value="Cyt_P450_E_grp-I"/>
</dbReference>
<comment type="caution">
    <text evidence="10">The sequence shown here is derived from an EMBL/GenBank/DDBJ whole genome shotgun (WGS) entry which is preliminary data.</text>
</comment>
<dbReference type="GO" id="GO:0020037">
    <property type="term" value="F:heme binding"/>
    <property type="evidence" value="ECO:0007669"/>
    <property type="project" value="InterPro"/>
</dbReference>
<comment type="cofactor">
    <cofactor evidence="1">
        <name>heme</name>
        <dbReference type="ChEBI" id="CHEBI:30413"/>
    </cofactor>
</comment>
<feature type="transmembrane region" description="Helical" evidence="9">
    <location>
        <begin position="6"/>
        <end position="24"/>
    </location>
</feature>
<dbReference type="GO" id="GO:0016705">
    <property type="term" value="F:oxidoreductase activity, acting on paired donors, with incorporation or reduction of molecular oxygen"/>
    <property type="evidence" value="ECO:0007669"/>
    <property type="project" value="InterPro"/>
</dbReference>
<keyword evidence="8" id="KW-0503">Monooxygenase</keyword>
<evidence type="ECO:0000256" key="8">
    <source>
        <dbReference type="ARBA" id="ARBA00023033"/>
    </source>
</evidence>
<dbReference type="PANTHER" id="PTHR46300">
    <property type="entry name" value="P450, PUTATIVE (EUROFUNG)-RELATED-RELATED"/>
    <property type="match status" value="1"/>
</dbReference>
<dbReference type="PRINTS" id="PR00463">
    <property type="entry name" value="EP450I"/>
</dbReference>
<keyword evidence="6" id="KW-0560">Oxidoreductase</keyword>
<proteinExistence type="inferred from homology"/>
<dbReference type="AlphaFoldDB" id="A0AAD7N2H9"/>
<dbReference type="GO" id="GO:0005506">
    <property type="term" value="F:iron ion binding"/>
    <property type="evidence" value="ECO:0007669"/>
    <property type="project" value="InterPro"/>
</dbReference>
<evidence type="ECO:0000256" key="6">
    <source>
        <dbReference type="ARBA" id="ARBA00023002"/>
    </source>
</evidence>
<dbReference type="Gene3D" id="1.10.630.10">
    <property type="entry name" value="Cytochrome P450"/>
    <property type="match status" value="1"/>
</dbReference>
<evidence type="ECO:0000313" key="10">
    <source>
        <dbReference type="EMBL" id="KAJ7742656.1"/>
    </source>
</evidence>
<keyword evidence="4" id="KW-0349">Heme</keyword>
<evidence type="ECO:0000256" key="7">
    <source>
        <dbReference type="ARBA" id="ARBA00023004"/>
    </source>
</evidence>
<keyword evidence="9" id="KW-0472">Membrane</keyword>
<dbReference type="InterPro" id="IPR036396">
    <property type="entry name" value="Cyt_P450_sf"/>
</dbReference>
<dbReference type="PANTHER" id="PTHR46300:SF7">
    <property type="entry name" value="P450, PUTATIVE (EUROFUNG)-RELATED"/>
    <property type="match status" value="1"/>
</dbReference>
<keyword evidence="9" id="KW-0812">Transmembrane</keyword>
<evidence type="ECO:0000256" key="2">
    <source>
        <dbReference type="ARBA" id="ARBA00005179"/>
    </source>
</evidence>
<dbReference type="SUPFAM" id="SSF48264">
    <property type="entry name" value="Cytochrome P450"/>
    <property type="match status" value="1"/>
</dbReference>
<dbReference type="GO" id="GO:0004497">
    <property type="term" value="F:monooxygenase activity"/>
    <property type="evidence" value="ECO:0007669"/>
    <property type="project" value="UniProtKB-KW"/>
</dbReference>
<sequence length="530" mass="59072">MPQDTKSVILALGAAVLVATLYYVRPKKKNAPLPPGPKGLPVLGNAADLPQSQAWLTFSQWAKAYGPIVHLNVLGKSIIILNNVGWATDMLDKKSRIYSNRPNLIMGGQLVGWDEGPALIQFGKKWSDYRRLMAQSLGTRSKIETAYSIVLEKATHSFLHGLLQNPEMWKEHGYRFAGAIVLKIAYGYEAEDKEDPLIRLVDDAMDQFSEMTGTNAFAVDTFPILRFVPQWFPGAGWKKKVGPYHTTLQTMLDAPYDWVKKQMASGTSISCFVSDLLESNNFTSTEEERLVKWAAAGIYSEIHFLGGAETTAAVVETFFLAMVMQPDAQRRAQAELDAVIGFCAEPRLADRSRLPFMDALVSEIFRAYTMGPIGLPHVAAEDDVHNGFFIPKDAIILTNNWLFYRDPNTYNDPETFRPERFIETATHTKEKDPQDILFGYGRRQDLIISATVLFISLAMFAGVLLADAAMWLLFTSTLAFFDIGVPIENGRPVLPSGRFSDGSISHPEQFKCTITARKGAAEAIRRLLDE</sequence>
<name>A0AAD7N2H9_9AGAR</name>
<dbReference type="Proteomes" id="UP001215280">
    <property type="component" value="Unassembled WGS sequence"/>
</dbReference>
<evidence type="ECO:0000256" key="5">
    <source>
        <dbReference type="ARBA" id="ARBA00022723"/>
    </source>
</evidence>
<dbReference type="CDD" id="cd11065">
    <property type="entry name" value="CYP64-like"/>
    <property type="match status" value="1"/>
</dbReference>
<keyword evidence="9" id="KW-1133">Transmembrane helix</keyword>
<keyword evidence="7" id="KW-0408">Iron</keyword>
<keyword evidence="11" id="KW-1185">Reference proteome</keyword>
<dbReference type="Pfam" id="PF00067">
    <property type="entry name" value="p450"/>
    <property type="match status" value="1"/>
</dbReference>
<feature type="transmembrane region" description="Helical" evidence="9">
    <location>
        <begin position="446"/>
        <end position="474"/>
    </location>
</feature>
<evidence type="ECO:0000256" key="4">
    <source>
        <dbReference type="ARBA" id="ARBA00022617"/>
    </source>
</evidence>